<dbReference type="PANTHER" id="PTHR30217:SF6">
    <property type="entry name" value="TRNA HYDROXYLATION PROTEIN P"/>
    <property type="match status" value="1"/>
</dbReference>
<accession>A0A1M6GNC1</accession>
<keyword evidence="2" id="KW-0378">Hydrolase</keyword>
<dbReference type="Pfam" id="PF16325">
    <property type="entry name" value="Peptidase_U32_C"/>
    <property type="match status" value="1"/>
</dbReference>
<dbReference type="Gene3D" id="2.40.30.10">
    <property type="entry name" value="Translation factors"/>
    <property type="match status" value="1"/>
</dbReference>
<feature type="domain" description="Peptidase family U32 C-terminal" evidence="4">
    <location>
        <begin position="320"/>
        <end position="402"/>
    </location>
</feature>
<evidence type="ECO:0000259" key="4">
    <source>
        <dbReference type="Pfam" id="PF16325"/>
    </source>
</evidence>
<name>A0A1M6GNC1_9FIRM</name>
<dbReference type="Proteomes" id="UP000324781">
    <property type="component" value="Unassembled WGS sequence"/>
</dbReference>
<evidence type="ECO:0000256" key="1">
    <source>
        <dbReference type="ARBA" id="ARBA00022670"/>
    </source>
</evidence>
<dbReference type="PANTHER" id="PTHR30217">
    <property type="entry name" value="PEPTIDASE U32 FAMILY"/>
    <property type="match status" value="1"/>
</dbReference>
<dbReference type="InterPro" id="IPR032525">
    <property type="entry name" value="Peptidase_U32_C"/>
</dbReference>
<evidence type="ECO:0000256" key="3">
    <source>
        <dbReference type="ARBA" id="ARBA00038374"/>
    </source>
</evidence>
<dbReference type="GO" id="GO:0006508">
    <property type="term" value="P:proteolysis"/>
    <property type="evidence" value="ECO:0007669"/>
    <property type="project" value="UniProtKB-KW"/>
</dbReference>
<dbReference type="Pfam" id="PF01136">
    <property type="entry name" value="Peptidase_U32"/>
    <property type="match status" value="1"/>
</dbReference>
<organism evidence="5 6">
    <name type="scientific">Thermoclostridium caenicola</name>
    <dbReference type="NCBI Taxonomy" id="659425"/>
    <lineage>
        <taxon>Bacteria</taxon>
        <taxon>Bacillati</taxon>
        <taxon>Bacillota</taxon>
        <taxon>Clostridia</taxon>
        <taxon>Eubacteriales</taxon>
        <taxon>Oscillospiraceae</taxon>
        <taxon>Thermoclostridium</taxon>
    </lineage>
</organism>
<proteinExistence type="inferred from homology"/>
<reference evidence="5 6" key="1">
    <citation type="submission" date="2016-11" db="EMBL/GenBank/DDBJ databases">
        <authorList>
            <person name="Varghese N."/>
            <person name="Submissions S."/>
        </authorList>
    </citation>
    <scope>NUCLEOTIDE SEQUENCE [LARGE SCALE GENOMIC DNA]</scope>
    <source>
        <strain evidence="5 6">DSM 19027</strain>
    </source>
</reference>
<comment type="similarity">
    <text evidence="3">Belongs to the peptidase U32 family.</text>
</comment>
<dbReference type="InterPro" id="IPR001539">
    <property type="entry name" value="Peptidase_U32"/>
</dbReference>
<dbReference type="AlphaFoldDB" id="A0A1M6GNC1"/>
<gene>
    <name evidence="5" type="ORF">SAMN05444373_102523</name>
</gene>
<keyword evidence="1 5" id="KW-0645">Protease</keyword>
<dbReference type="SUPFAM" id="SSF51395">
    <property type="entry name" value="FMN-linked oxidoreductases"/>
    <property type="match status" value="1"/>
</dbReference>
<evidence type="ECO:0000256" key="2">
    <source>
        <dbReference type="ARBA" id="ARBA00022801"/>
    </source>
</evidence>
<protein>
    <submittedName>
        <fullName evidence="5">Putative protease</fullName>
    </submittedName>
</protein>
<evidence type="ECO:0000313" key="6">
    <source>
        <dbReference type="Proteomes" id="UP000324781"/>
    </source>
</evidence>
<dbReference type="GO" id="GO:0008233">
    <property type="term" value="F:peptidase activity"/>
    <property type="evidence" value="ECO:0007669"/>
    <property type="project" value="UniProtKB-KW"/>
</dbReference>
<dbReference type="PROSITE" id="PS01276">
    <property type="entry name" value="PEPTIDASE_U32"/>
    <property type="match status" value="1"/>
</dbReference>
<keyword evidence="6" id="KW-1185">Reference proteome</keyword>
<sequence length="405" mass="45559">MSNKVELLAPAGNMEKLKMAVQYGADAVYLAGKQFGLRTASDNFTLDEMREGVAYAHAHGKKAYLTMNILAHNDSIEQVEPFVLEAAETGIDGVIVSDPGIFRIIRKVRPDLPIHISTQTSTTNWETVAFWHELGAKRIVLARELSLREIREIRERVPNVELEMFVHGAMCISYSGRCLLSNYMAGRDANQGDCAHPCRWRYRLVEEKRPGQYYPIEEDSTGTFIFNSKDLCLLPHLPDLIQSGVSSLKIEGRVKSSFYVATVVKAYREALDAWYAGNWQDVQSWLEEVGTVSNRDFTTGFLFGKPGPESHNYATSSYIRRYDFIGLVTGFDKASGRLVVEQRNHFRTGETIEVLPPKGPVVSLTLGEMYDAEGNRIEAAPHPQMKVYLAGVPPFPEYSILRRRA</sequence>
<dbReference type="InterPro" id="IPR051454">
    <property type="entry name" value="RNA/ubiquinone_mod_enzymes"/>
</dbReference>
<evidence type="ECO:0000313" key="5">
    <source>
        <dbReference type="EMBL" id="SHJ11465.1"/>
    </source>
</evidence>
<dbReference type="EMBL" id="FQZP01000025">
    <property type="protein sequence ID" value="SHJ11465.1"/>
    <property type="molecule type" value="Genomic_DNA"/>
</dbReference>